<dbReference type="InterPro" id="IPR027304">
    <property type="entry name" value="Trigger_fact/SurA_dom_sf"/>
</dbReference>
<dbReference type="InterPro" id="IPR050245">
    <property type="entry name" value="PrsA_foldase"/>
</dbReference>
<dbReference type="Gene3D" id="3.10.50.40">
    <property type="match status" value="1"/>
</dbReference>
<reference evidence="6" key="1">
    <citation type="submission" date="2017-09" db="EMBL/GenBank/DDBJ databases">
        <title>Depth-based differentiation of microbial function through sediment-hosted aquifers and enrichment of novel symbionts in the deep terrestrial subsurface.</title>
        <authorList>
            <person name="Probst A.J."/>
            <person name="Ladd B."/>
            <person name="Jarett J.K."/>
            <person name="Geller-Mcgrath D.E."/>
            <person name="Sieber C.M.K."/>
            <person name="Emerson J.B."/>
            <person name="Anantharaman K."/>
            <person name="Thomas B.C."/>
            <person name="Malmstrom R."/>
            <person name="Stieglmeier M."/>
            <person name="Klingl A."/>
            <person name="Woyke T."/>
            <person name="Ryan C.M."/>
            <person name="Banfield J.F."/>
        </authorList>
    </citation>
    <scope>NUCLEOTIDE SEQUENCE [LARGE SCALE GENOMIC DNA]</scope>
</reference>
<dbReference type="GO" id="GO:0003755">
    <property type="term" value="F:peptidyl-prolyl cis-trans isomerase activity"/>
    <property type="evidence" value="ECO:0007669"/>
    <property type="project" value="UniProtKB-KW"/>
</dbReference>
<keyword evidence="1" id="KW-0413">Isomerase</keyword>
<dbReference type="EMBL" id="PFAR01000024">
    <property type="protein sequence ID" value="PIR93203.1"/>
    <property type="molecule type" value="Genomic_DNA"/>
</dbReference>
<feature type="domain" description="PpiC" evidence="4">
    <location>
        <begin position="398"/>
        <end position="502"/>
    </location>
</feature>
<dbReference type="Proteomes" id="UP000228626">
    <property type="component" value="Unassembled WGS sequence"/>
</dbReference>
<dbReference type="InterPro" id="IPR000297">
    <property type="entry name" value="PPIase_PpiC"/>
</dbReference>
<gene>
    <name evidence="5" type="ORF">COT99_01935</name>
</gene>
<feature type="region of interest" description="Disordered" evidence="2">
    <location>
        <begin position="1"/>
        <end position="30"/>
    </location>
</feature>
<feature type="compositionally biased region" description="Basic and acidic residues" evidence="2">
    <location>
        <begin position="143"/>
        <end position="167"/>
    </location>
</feature>
<evidence type="ECO:0000256" key="2">
    <source>
        <dbReference type="SAM" id="MobiDB-lite"/>
    </source>
</evidence>
<evidence type="ECO:0000313" key="5">
    <source>
        <dbReference type="EMBL" id="PIR93203.1"/>
    </source>
</evidence>
<dbReference type="InterPro" id="IPR046357">
    <property type="entry name" value="PPIase_dom_sf"/>
</dbReference>
<feature type="region of interest" description="Disordered" evidence="2">
    <location>
        <begin position="142"/>
        <end position="189"/>
    </location>
</feature>
<dbReference type="PANTHER" id="PTHR47245">
    <property type="entry name" value="PEPTIDYLPROLYL ISOMERASE"/>
    <property type="match status" value="1"/>
</dbReference>
<keyword evidence="3" id="KW-0472">Membrane</keyword>
<feature type="transmembrane region" description="Helical" evidence="3">
    <location>
        <begin position="250"/>
        <end position="273"/>
    </location>
</feature>
<sequence>MPRYIDGVKRIKKRSSPAAKEPAAEEDAREKQISLERNVFFDGVKLSAGKLFNSIQKKKKAVINKLKDRKEHQEEKKEKKLKEDFRGEAAEEISEFFKKEEPSSSGENNNHFPIFNFFRFAEKSEKQKLKEECKKNKMALKQQWREREEQERLAKISRDKKERDERQNSIAEQAKRHRERLRQNKEMARKAKAKIKAERLASKLRKKEEREKIKGEGKKRWLIFKEKNQSRRVKKKKQFFIGLKKQSKKIALAGAAAIIIFLAAAGALSYFVYGPYAQNKYAELLAQKFHFPAVVVNYRPVSYSAYINESRLMGDYYLAEAKNKEQSDKIPADINGLIKEEIIVKSILDSLARHYNIKLETQDTNNWFQKLAEQQGGADVFLDKIYNSYGLTKDIFAEKVVYYEALKEKLKEKFIGDQGLHKGAYLRMEKVQKLLDKNKDNFEDYAQKYSEDIHALKGGDIGYIKLSGMGGKLKEAVLGLQAGNVSGIIKEEDKYYIIKVYDIKDGRAGQEVWLKQITIFTNYTFEKYLEDLRSQAKVWTLINH</sequence>
<accession>A0A2H0V285</accession>
<dbReference type="PROSITE" id="PS50198">
    <property type="entry name" value="PPIC_PPIASE_2"/>
    <property type="match status" value="1"/>
</dbReference>
<dbReference type="SUPFAM" id="SSF109998">
    <property type="entry name" value="Triger factor/SurA peptide-binding domain-like"/>
    <property type="match status" value="1"/>
</dbReference>
<evidence type="ECO:0000256" key="3">
    <source>
        <dbReference type="SAM" id="Phobius"/>
    </source>
</evidence>
<proteinExistence type="predicted"/>
<dbReference type="PANTHER" id="PTHR47245:SF2">
    <property type="entry name" value="PEPTIDYL-PROLYL CIS-TRANS ISOMERASE HP_0175-RELATED"/>
    <property type="match status" value="1"/>
</dbReference>
<dbReference type="AlphaFoldDB" id="A0A2H0V285"/>
<dbReference type="Pfam" id="PF00639">
    <property type="entry name" value="Rotamase"/>
    <property type="match status" value="1"/>
</dbReference>
<comment type="caution">
    <text evidence="5">The sequence shown here is derived from an EMBL/GenBank/DDBJ whole genome shotgun (WGS) entry which is preliminary data.</text>
</comment>
<feature type="region of interest" description="Disordered" evidence="2">
    <location>
        <begin position="65"/>
        <end position="86"/>
    </location>
</feature>
<dbReference type="SUPFAM" id="SSF54534">
    <property type="entry name" value="FKBP-like"/>
    <property type="match status" value="1"/>
</dbReference>
<evidence type="ECO:0000313" key="6">
    <source>
        <dbReference type="Proteomes" id="UP000228626"/>
    </source>
</evidence>
<keyword evidence="3" id="KW-0812">Transmembrane</keyword>
<evidence type="ECO:0000259" key="4">
    <source>
        <dbReference type="PROSITE" id="PS50198"/>
    </source>
</evidence>
<name>A0A2H0V285_9BACT</name>
<keyword evidence="1" id="KW-0697">Rotamase</keyword>
<evidence type="ECO:0000256" key="1">
    <source>
        <dbReference type="PROSITE-ProRule" id="PRU00278"/>
    </source>
</evidence>
<keyword evidence="3" id="KW-1133">Transmembrane helix</keyword>
<protein>
    <recommendedName>
        <fullName evidence="4">PpiC domain-containing protein</fullName>
    </recommendedName>
</protein>
<organism evidence="5 6">
    <name type="scientific">Candidatus Falkowbacteria bacterium CG10_big_fil_rev_8_21_14_0_10_43_10</name>
    <dbReference type="NCBI Taxonomy" id="1974567"/>
    <lineage>
        <taxon>Bacteria</taxon>
        <taxon>Candidatus Falkowiibacteriota</taxon>
    </lineage>
</organism>